<feature type="domain" description="G-protein coupled receptors family 1 profile" evidence="13">
    <location>
        <begin position="92"/>
        <end position="150"/>
    </location>
</feature>
<feature type="compositionally biased region" description="Low complexity" evidence="11">
    <location>
        <begin position="46"/>
        <end position="74"/>
    </location>
</feature>
<comment type="caution">
    <text evidence="14">The sequence shown here is derived from an EMBL/GenBank/DDBJ whole genome shotgun (WGS) entry which is preliminary data.</text>
</comment>
<dbReference type="InterPro" id="IPR000276">
    <property type="entry name" value="GPCR_Rhodpsn"/>
</dbReference>
<evidence type="ECO:0000256" key="12">
    <source>
        <dbReference type="SAM" id="Phobius"/>
    </source>
</evidence>
<keyword evidence="3" id="KW-1003">Cell membrane</keyword>
<keyword evidence="4 12" id="KW-0812">Transmembrane</keyword>
<feature type="region of interest" description="Disordered" evidence="11">
    <location>
        <begin position="235"/>
        <end position="264"/>
    </location>
</feature>
<organism evidence="14 15">
    <name type="scientific">Gryllus longicercus</name>
    <dbReference type="NCBI Taxonomy" id="2509291"/>
    <lineage>
        <taxon>Eukaryota</taxon>
        <taxon>Metazoa</taxon>
        <taxon>Ecdysozoa</taxon>
        <taxon>Arthropoda</taxon>
        <taxon>Hexapoda</taxon>
        <taxon>Insecta</taxon>
        <taxon>Pterygota</taxon>
        <taxon>Neoptera</taxon>
        <taxon>Polyneoptera</taxon>
        <taxon>Orthoptera</taxon>
        <taxon>Ensifera</taxon>
        <taxon>Gryllidea</taxon>
        <taxon>Grylloidea</taxon>
        <taxon>Gryllidae</taxon>
        <taxon>Gryllinae</taxon>
        <taxon>Gryllus</taxon>
    </lineage>
</organism>
<keyword evidence="7 12" id="KW-0472">Membrane</keyword>
<dbReference type="GO" id="GO:0004993">
    <property type="term" value="F:G protein-coupled serotonin receptor activity"/>
    <property type="evidence" value="ECO:0007669"/>
    <property type="project" value="UniProtKB-ARBA"/>
</dbReference>
<evidence type="ECO:0000256" key="7">
    <source>
        <dbReference type="ARBA" id="ARBA00023136"/>
    </source>
</evidence>
<feature type="transmembrane region" description="Helical" evidence="12">
    <location>
        <begin position="130"/>
        <end position="153"/>
    </location>
</feature>
<evidence type="ECO:0000313" key="14">
    <source>
        <dbReference type="EMBL" id="KAK7864737.1"/>
    </source>
</evidence>
<dbReference type="PROSITE" id="PS50262">
    <property type="entry name" value="G_PROTEIN_RECEP_F1_2"/>
    <property type="match status" value="1"/>
</dbReference>
<dbReference type="Proteomes" id="UP001378592">
    <property type="component" value="Unassembled WGS sequence"/>
</dbReference>
<feature type="transmembrane region" description="Helical" evidence="12">
    <location>
        <begin position="100"/>
        <end position="124"/>
    </location>
</feature>
<sequence length="264" mass="27966">MYGPVVLQCSGGAGLGARCFATSSAPRRSNESQCPMLQQPPPPPAARGGARSLRLSPVSPRAAGPAQPAAAASGAGAGSVTQHKKLRFALARERKASTTLGIIMSAFIICWLPFFVLALVRPFVNGVPDALSSFFLWLGYANSLLNPVIYATLNRDFRKPFQQILYFRCGSLNHMMREEFYHSQYGDPDNQYYVINTSQHTGAPRSPTCYREDSGGGAVAAAVAEAAAAGAGLGVGLGVEDDEREDSPPPGDPATERGADESFL</sequence>
<dbReference type="Pfam" id="PF00001">
    <property type="entry name" value="7tm_1"/>
    <property type="match status" value="1"/>
</dbReference>
<reference evidence="14 15" key="1">
    <citation type="submission" date="2024-03" db="EMBL/GenBank/DDBJ databases">
        <title>The genome assembly and annotation of the cricket Gryllus longicercus Weissman &amp; Gray.</title>
        <authorList>
            <person name="Szrajer S."/>
            <person name="Gray D."/>
            <person name="Ylla G."/>
        </authorList>
    </citation>
    <scope>NUCLEOTIDE SEQUENCE [LARGE SCALE GENOMIC DNA]</scope>
    <source>
        <strain evidence="14">DAG 2021-001</strain>
        <tissue evidence="14">Whole body minus gut</tissue>
    </source>
</reference>
<evidence type="ECO:0000256" key="5">
    <source>
        <dbReference type="ARBA" id="ARBA00022989"/>
    </source>
</evidence>
<evidence type="ECO:0000256" key="8">
    <source>
        <dbReference type="ARBA" id="ARBA00023157"/>
    </source>
</evidence>
<evidence type="ECO:0000256" key="2">
    <source>
        <dbReference type="ARBA" id="ARBA00010663"/>
    </source>
</evidence>
<evidence type="ECO:0000256" key="6">
    <source>
        <dbReference type="ARBA" id="ARBA00023040"/>
    </source>
</evidence>
<accession>A0AAN9VQ44</accession>
<evidence type="ECO:0000256" key="10">
    <source>
        <dbReference type="ARBA" id="ARBA00023224"/>
    </source>
</evidence>
<evidence type="ECO:0000313" key="15">
    <source>
        <dbReference type="Proteomes" id="UP001378592"/>
    </source>
</evidence>
<dbReference type="PRINTS" id="PR00237">
    <property type="entry name" value="GPCRRHODOPSN"/>
</dbReference>
<evidence type="ECO:0000256" key="3">
    <source>
        <dbReference type="ARBA" id="ARBA00022475"/>
    </source>
</evidence>
<dbReference type="InterPro" id="IPR017452">
    <property type="entry name" value="GPCR_Rhodpsn_7TM"/>
</dbReference>
<dbReference type="SUPFAM" id="SSF81321">
    <property type="entry name" value="Family A G protein-coupled receptor-like"/>
    <property type="match status" value="1"/>
</dbReference>
<feature type="region of interest" description="Disordered" evidence="11">
    <location>
        <begin position="30"/>
        <end position="77"/>
    </location>
</feature>
<dbReference type="GO" id="GO:0071880">
    <property type="term" value="P:adenylate cyclase-activating adrenergic receptor signaling pathway"/>
    <property type="evidence" value="ECO:0007669"/>
    <property type="project" value="TreeGrafter"/>
</dbReference>
<keyword evidence="15" id="KW-1185">Reference proteome</keyword>
<comment type="similarity">
    <text evidence="2">Belongs to the G-protein coupled receptor 1 family.</text>
</comment>
<dbReference type="PANTHER" id="PTHR24248">
    <property type="entry name" value="ADRENERGIC RECEPTOR-RELATED G-PROTEIN COUPLED RECEPTOR"/>
    <property type="match status" value="1"/>
</dbReference>
<evidence type="ECO:0000256" key="4">
    <source>
        <dbReference type="ARBA" id="ARBA00022692"/>
    </source>
</evidence>
<evidence type="ECO:0000256" key="9">
    <source>
        <dbReference type="ARBA" id="ARBA00023170"/>
    </source>
</evidence>
<feature type="compositionally biased region" description="Basic and acidic residues" evidence="11">
    <location>
        <begin position="254"/>
        <end position="264"/>
    </location>
</feature>
<dbReference type="Gene3D" id="1.20.1070.10">
    <property type="entry name" value="Rhodopsin 7-helix transmembrane proteins"/>
    <property type="match status" value="1"/>
</dbReference>
<keyword evidence="6" id="KW-0297">G-protein coupled receptor</keyword>
<dbReference type="GO" id="GO:0043410">
    <property type="term" value="P:positive regulation of MAPK cascade"/>
    <property type="evidence" value="ECO:0007669"/>
    <property type="project" value="TreeGrafter"/>
</dbReference>
<dbReference type="PANTHER" id="PTHR24248:SF199">
    <property type="entry name" value="IP13425P-RELATED"/>
    <property type="match status" value="1"/>
</dbReference>
<protein>
    <recommendedName>
        <fullName evidence="13">G-protein coupled receptors family 1 profile domain-containing protein</fullName>
    </recommendedName>
</protein>
<proteinExistence type="inferred from homology"/>
<name>A0AAN9VQ44_9ORTH</name>
<keyword evidence="8" id="KW-1015">Disulfide bond</keyword>
<dbReference type="GO" id="GO:0005886">
    <property type="term" value="C:plasma membrane"/>
    <property type="evidence" value="ECO:0007669"/>
    <property type="project" value="UniProtKB-SubCell"/>
</dbReference>
<keyword evidence="5 12" id="KW-1133">Transmembrane helix</keyword>
<keyword evidence="10" id="KW-0807">Transducer</keyword>
<dbReference type="EMBL" id="JAZDUA010000196">
    <property type="protein sequence ID" value="KAK7864737.1"/>
    <property type="molecule type" value="Genomic_DNA"/>
</dbReference>
<dbReference type="AlphaFoldDB" id="A0AAN9VQ44"/>
<comment type="subcellular location">
    <subcellularLocation>
        <location evidence="1">Cell membrane</location>
        <topology evidence="1">Multi-pass membrane protein</topology>
    </subcellularLocation>
</comment>
<evidence type="ECO:0000256" key="11">
    <source>
        <dbReference type="SAM" id="MobiDB-lite"/>
    </source>
</evidence>
<gene>
    <name evidence="14" type="ORF">R5R35_013616</name>
</gene>
<evidence type="ECO:0000256" key="1">
    <source>
        <dbReference type="ARBA" id="ARBA00004651"/>
    </source>
</evidence>
<evidence type="ECO:0000259" key="13">
    <source>
        <dbReference type="PROSITE" id="PS50262"/>
    </source>
</evidence>
<keyword evidence="9" id="KW-0675">Receptor</keyword>